<dbReference type="Proteomes" id="UP000054251">
    <property type="component" value="Unassembled WGS sequence"/>
</dbReference>
<protein>
    <recommendedName>
        <fullName evidence="7">Zn(2)-C6 fungal-type domain-containing protein</fullName>
    </recommendedName>
</protein>
<comment type="caution">
    <text evidence="8">The sequence shown here is derived from an EMBL/GenBank/DDBJ whole genome shotgun (WGS) entry which is preliminary data.</text>
</comment>
<keyword evidence="3" id="KW-0238">DNA-binding</keyword>
<keyword evidence="2" id="KW-0805">Transcription regulation</keyword>
<evidence type="ECO:0000313" key="9">
    <source>
        <dbReference type="Proteomes" id="UP000054251"/>
    </source>
</evidence>
<dbReference type="CDD" id="cd00067">
    <property type="entry name" value="GAL4"/>
    <property type="match status" value="1"/>
</dbReference>
<accession>A0A0V1Q3R5</accession>
<dbReference type="GO" id="GO:0000978">
    <property type="term" value="F:RNA polymerase II cis-regulatory region sequence-specific DNA binding"/>
    <property type="evidence" value="ECO:0007669"/>
    <property type="project" value="TreeGrafter"/>
</dbReference>
<dbReference type="PANTHER" id="PTHR31069:SF12">
    <property type="entry name" value="TRANSCRIPTION FACTOR DOMAIN-CONTAINING PROTEIN"/>
    <property type="match status" value="1"/>
</dbReference>
<dbReference type="CDD" id="cd12148">
    <property type="entry name" value="fungal_TF_MHR"/>
    <property type="match status" value="1"/>
</dbReference>
<dbReference type="GO" id="GO:0000981">
    <property type="term" value="F:DNA-binding transcription factor activity, RNA polymerase II-specific"/>
    <property type="evidence" value="ECO:0007669"/>
    <property type="project" value="InterPro"/>
</dbReference>
<dbReference type="Pfam" id="PF04082">
    <property type="entry name" value="Fungal_trans"/>
    <property type="match status" value="1"/>
</dbReference>
<dbReference type="GO" id="GO:0005634">
    <property type="term" value="C:nucleus"/>
    <property type="evidence" value="ECO:0007669"/>
    <property type="project" value="TreeGrafter"/>
</dbReference>
<dbReference type="InterPro" id="IPR007219">
    <property type="entry name" value="XnlR_reg_dom"/>
</dbReference>
<evidence type="ECO:0000313" key="8">
    <source>
        <dbReference type="EMBL" id="KSA03179.1"/>
    </source>
</evidence>
<dbReference type="RefSeq" id="XP_015469281.1">
    <property type="nucleotide sequence ID" value="XM_015609906.1"/>
</dbReference>
<evidence type="ECO:0000256" key="5">
    <source>
        <dbReference type="ARBA" id="ARBA00023242"/>
    </source>
</evidence>
<dbReference type="PROSITE" id="PS50048">
    <property type="entry name" value="ZN2_CY6_FUNGAL_2"/>
    <property type="match status" value="1"/>
</dbReference>
<name>A0A0V1Q3R5_9ASCO</name>
<proteinExistence type="predicted"/>
<sequence length="1126" mass="128458">MFEQDDEIKVRRRNRPSLVCNACRQRKIKCDKGRPCSGCVKNKIEHLCKYDYNWPIKKKQKVNSPTGYSESAKYPVAVLPSYGINGESDVSNKNLSPAHTEAGDNSVLLVEKSKLDELHAKLQKYETLQKETKIPAASTETIVLFDDGVIQKTALNQHIQPCPMTGNVLHNPDLPGEVNNCCFCTLFLEKEKNAEKIIKGESWNSDEPYIPRNPYIGVNPYEDQDEIINLFDDSKSIDIREPSSNFNGIFNWSSVWKKDRGLVLLKRYSQYEKFETGKGGTLVIAKNKSKLAESANARSGYSLKNSGTESSTNPTNTIMEESEATESSKEFARKDLEANNFMSYKGSSIHAKIRPRRRSLNANSLPLGLSLFDSQVDRELRLVEQIKYTIPKKKVIWLLIKRFFRFLYPFFPFLDEIDFRQEVSRLIGPESCDDEKVKEIHVEKRIDLACLGTLLIVLRLAYLSLFSNRCSVNNARLKTSDTSAAAQETKYLLSNPVHINAFDIGQVCLHQFQFTRKYSLVVLQCALFVRLYHKYAPEEGDGVDGGDSQLSLSILIQMAYAIGLNREPDNFNDHPSNERLNNLGRKIWHSLLINDFMNAYTYGSPLASAGMFYDTKVPFYKKGNENVLNHDLDEAIAKCHGFAGGLIYGPMKDILKLTSSLRGDIKMSELTQYLNRLEICPHKLFGEPSDYTNILESKGDTYSFVKMTKLRVLLSLKGFYISIYSYLISHYEAKKNHGISFYYRKKLLSCISDLAPSLFLHVCKGQEIFGEGADLLINPHLERIIHIANEINLSMLIKANFTLHRMIRDPDHRVKLNSDINYKIRFQKLGRYIVLLENCARVCILGTSIMSQRYYYAWGINRSHTFLLRIVKNEEFYLQNMDCDIGVENIGTSQLQELIDITESSFAKLNSIIASHCEDYQIQRLFDLKNQPQMPSILLNTSPQNSPASSIGIIDHLTNYNTTKATKPSTDSSEPIMAPTDFEMLDFGTSSEIDSLWLQMLSMKNQKRNFMPTQDNSSNQTGFSNSDTRTMALFGTLANEHNQNPNQNQRYPPSQYTTPYHGEYQTLSQNSSYPLQNRPPNDNYNFQATDIQPDNIFNQPFDFGNSEDLDMFSDLPLDQIFSQNLV</sequence>
<gene>
    <name evidence="8" type="ORF">AC631_01076</name>
</gene>
<dbReference type="AlphaFoldDB" id="A0A0V1Q3R5"/>
<keyword evidence="1" id="KW-0479">Metal-binding</keyword>
<keyword evidence="9" id="KW-1185">Reference proteome</keyword>
<keyword evidence="5" id="KW-0539">Nucleus</keyword>
<dbReference type="GO" id="GO:0008270">
    <property type="term" value="F:zinc ion binding"/>
    <property type="evidence" value="ECO:0007669"/>
    <property type="project" value="InterPro"/>
</dbReference>
<dbReference type="InterPro" id="IPR050675">
    <property type="entry name" value="OAF3"/>
</dbReference>
<dbReference type="GO" id="GO:0045944">
    <property type="term" value="P:positive regulation of transcription by RNA polymerase II"/>
    <property type="evidence" value="ECO:0007669"/>
    <property type="project" value="TreeGrafter"/>
</dbReference>
<feature type="compositionally biased region" description="Low complexity" evidence="6">
    <location>
        <begin position="1042"/>
        <end position="1055"/>
    </location>
</feature>
<dbReference type="GeneID" id="26838085"/>
<dbReference type="InterPro" id="IPR001138">
    <property type="entry name" value="Zn2Cys6_DnaBD"/>
</dbReference>
<evidence type="ECO:0000256" key="2">
    <source>
        <dbReference type="ARBA" id="ARBA00023015"/>
    </source>
</evidence>
<evidence type="ECO:0000256" key="3">
    <source>
        <dbReference type="ARBA" id="ARBA00023125"/>
    </source>
</evidence>
<dbReference type="SMART" id="SM00066">
    <property type="entry name" value="GAL4"/>
    <property type="match status" value="1"/>
</dbReference>
<dbReference type="PANTHER" id="PTHR31069">
    <property type="entry name" value="OLEATE-ACTIVATED TRANSCRIPTION FACTOR 1-RELATED"/>
    <property type="match status" value="1"/>
</dbReference>
<evidence type="ECO:0000259" key="7">
    <source>
        <dbReference type="PROSITE" id="PS50048"/>
    </source>
</evidence>
<keyword evidence="4" id="KW-0804">Transcription</keyword>
<evidence type="ECO:0000256" key="1">
    <source>
        <dbReference type="ARBA" id="ARBA00022723"/>
    </source>
</evidence>
<dbReference type="InterPro" id="IPR036864">
    <property type="entry name" value="Zn2-C6_fun-type_DNA-bd_sf"/>
</dbReference>
<dbReference type="SUPFAM" id="SSF57701">
    <property type="entry name" value="Zn2/Cys6 DNA-binding domain"/>
    <property type="match status" value="1"/>
</dbReference>
<feature type="region of interest" description="Disordered" evidence="6">
    <location>
        <begin position="296"/>
        <end position="326"/>
    </location>
</feature>
<dbReference type="OrthoDB" id="4159781at2759"/>
<feature type="compositionally biased region" description="Polar residues" evidence="6">
    <location>
        <begin position="296"/>
        <end position="319"/>
    </location>
</feature>
<evidence type="ECO:0000256" key="4">
    <source>
        <dbReference type="ARBA" id="ARBA00023163"/>
    </source>
</evidence>
<evidence type="ECO:0000256" key="6">
    <source>
        <dbReference type="SAM" id="MobiDB-lite"/>
    </source>
</evidence>
<dbReference type="GO" id="GO:0006351">
    <property type="term" value="P:DNA-templated transcription"/>
    <property type="evidence" value="ECO:0007669"/>
    <property type="project" value="InterPro"/>
</dbReference>
<dbReference type="EMBL" id="LMYN01000013">
    <property type="protein sequence ID" value="KSA03179.1"/>
    <property type="molecule type" value="Genomic_DNA"/>
</dbReference>
<feature type="region of interest" description="Disordered" evidence="6">
    <location>
        <begin position="1040"/>
        <end position="1061"/>
    </location>
</feature>
<feature type="domain" description="Zn(2)-C6 fungal-type" evidence="7">
    <location>
        <begin position="19"/>
        <end position="50"/>
    </location>
</feature>
<dbReference type="Gene3D" id="4.10.240.10">
    <property type="entry name" value="Zn(2)-C6 fungal-type DNA-binding domain"/>
    <property type="match status" value="1"/>
</dbReference>
<dbReference type="PROSITE" id="PS00463">
    <property type="entry name" value="ZN2_CY6_FUNGAL_1"/>
    <property type="match status" value="1"/>
</dbReference>
<dbReference type="Pfam" id="PF00172">
    <property type="entry name" value="Zn_clus"/>
    <property type="match status" value="1"/>
</dbReference>
<reference evidence="8 9" key="1">
    <citation type="submission" date="2015-11" db="EMBL/GenBank/DDBJ databases">
        <title>The genome of Debaryomyces fabryi.</title>
        <authorList>
            <person name="Tafer H."/>
            <person name="Lopandic K."/>
        </authorList>
    </citation>
    <scope>NUCLEOTIDE SEQUENCE [LARGE SCALE GENOMIC DNA]</scope>
    <source>
        <strain evidence="8 9">CBS 789</strain>
    </source>
</reference>
<organism evidence="8 9">
    <name type="scientific">Debaryomyces fabryi</name>
    <dbReference type="NCBI Taxonomy" id="58627"/>
    <lineage>
        <taxon>Eukaryota</taxon>
        <taxon>Fungi</taxon>
        <taxon>Dikarya</taxon>
        <taxon>Ascomycota</taxon>
        <taxon>Saccharomycotina</taxon>
        <taxon>Pichiomycetes</taxon>
        <taxon>Debaryomycetaceae</taxon>
        <taxon>Debaryomyces</taxon>
    </lineage>
</organism>